<dbReference type="EMBL" id="CP043930">
    <property type="protein sequence ID" value="QGQ23485.1"/>
    <property type="molecule type" value="Genomic_DNA"/>
</dbReference>
<dbReference type="InterPro" id="IPR012337">
    <property type="entry name" value="RNaseH-like_sf"/>
</dbReference>
<dbReference type="AlphaFoldDB" id="A0A6I6ADM8"/>
<dbReference type="Gene3D" id="3.30.420.10">
    <property type="entry name" value="Ribonuclease H-like superfamily/Ribonuclease H"/>
    <property type="match status" value="1"/>
</dbReference>
<feature type="domain" description="Predicted 3'-5' exonuclease PolB-like" evidence="1">
    <location>
        <begin position="51"/>
        <end position="265"/>
    </location>
</feature>
<reference evidence="2 3" key="1">
    <citation type="submission" date="2019-09" db="EMBL/GenBank/DDBJ databases">
        <title>Gimesia benthica sp. nov., a novel bacterium isolated from deep-sea water of the Northwest Indian Ocean.</title>
        <authorList>
            <person name="Dai X."/>
        </authorList>
    </citation>
    <scope>NUCLEOTIDE SEQUENCE [LARGE SCALE GENOMIC DNA]</scope>
    <source>
        <strain evidence="2 3">E7</strain>
    </source>
</reference>
<dbReference type="CDD" id="cd05782">
    <property type="entry name" value="DNA_polB_like1_exo"/>
    <property type="match status" value="1"/>
</dbReference>
<accession>A0A6I6ADM8</accession>
<sequence>MSQSQVAYLVFDVEAIADGDLISRVRYPGEGLSPGDALAKYQEEQIEATGSNFIPATFMLPISVAVAKLTADYRLQDLTVLDAPEYRPHVITGKFWQGWRHYGQPTFVTFNGRGYDLPVLELAAYRYGIALPEWFNVDARSFDQSRNRYNTNAHIDLMDMFTNFGAARMTGGLNLLANLIGKPGKTGIDGSKVQEMYDAGQADEINDYCRCDVLDTYFVFLRSRVLTGHLSLEQEQDIVTEAYRYLEREAGENESKAYQHYLQHWGDWEPPRNKGGYDFISRSAPGRPTAGIQRYDHSWSH</sequence>
<name>A0A6I6ADM8_9PLAN</name>
<dbReference type="GO" id="GO:0003676">
    <property type="term" value="F:nucleic acid binding"/>
    <property type="evidence" value="ECO:0007669"/>
    <property type="project" value="InterPro"/>
</dbReference>
<evidence type="ECO:0000313" key="2">
    <source>
        <dbReference type="EMBL" id="QGQ23485.1"/>
    </source>
</evidence>
<proteinExistence type="predicted"/>
<keyword evidence="3" id="KW-1185">Reference proteome</keyword>
<keyword evidence="2" id="KW-0378">Hydrolase</keyword>
<dbReference type="InterPro" id="IPR019288">
    <property type="entry name" value="3'-5'_exonuclease_PolB-like"/>
</dbReference>
<evidence type="ECO:0000259" key="1">
    <source>
        <dbReference type="Pfam" id="PF10108"/>
    </source>
</evidence>
<organism evidence="2 3">
    <name type="scientific">Gimesia benthica</name>
    <dbReference type="NCBI Taxonomy" id="2608982"/>
    <lineage>
        <taxon>Bacteria</taxon>
        <taxon>Pseudomonadati</taxon>
        <taxon>Planctomycetota</taxon>
        <taxon>Planctomycetia</taxon>
        <taxon>Planctomycetales</taxon>
        <taxon>Planctomycetaceae</taxon>
        <taxon>Gimesia</taxon>
    </lineage>
</organism>
<dbReference type="Pfam" id="PF10108">
    <property type="entry name" value="DNA_pol_B_exo2"/>
    <property type="match status" value="1"/>
</dbReference>
<dbReference type="InterPro" id="IPR036397">
    <property type="entry name" value="RNaseH_sf"/>
</dbReference>
<dbReference type="SUPFAM" id="SSF53098">
    <property type="entry name" value="Ribonuclease H-like"/>
    <property type="match status" value="1"/>
</dbReference>
<keyword evidence="2" id="KW-0540">Nuclease</keyword>
<keyword evidence="2" id="KW-0269">Exonuclease</keyword>
<dbReference type="GO" id="GO:0004527">
    <property type="term" value="F:exonuclease activity"/>
    <property type="evidence" value="ECO:0007669"/>
    <property type="project" value="UniProtKB-KW"/>
</dbReference>
<protein>
    <submittedName>
        <fullName evidence="2">3'-5' exonuclease</fullName>
    </submittedName>
</protein>
<dbReference type="KEGG" id="gim:F1728_12715"/>
<gene>
    <name evidence="2" type="ORF">F1728_12715</name>
</gene>
<evidence type="ECO:0000313" key="3">
    <source>
        <dbReference type="Proteomes" id="UP000427281"/>
    </source>
</evidence>
<dbReference type="RefSeq" id="WP_155364429.1">
    <property type="nucleotide sequence ID" value="NZ_CP043930.1"/>
</dbReference>
<dbReference type="Proteomes" id="UP000427281">
    <property type="component" value="Chromosome"/>
</dbReference>